<protein>
    <recommendedName>
        <fullName evidence="4">MORN repeat variant</fullName>
    </recommendedName>
</protein>
<evidence type="ECO:0000256" key="1">
    <source>
        <dbReference type="SAM" id="SignalP"/>
    </source>
</evidence>
<dbReference type="Gene3D" id="2.20.110.10">
    <property type="entry name" value="Histone H3 K4-specific methyltransferase SET7/9 N-terminal domain"/>
    <property type="match status" value="2"/>
</dbReference>
<reference evidence="3" key="1">
    <citation type="journal article" date="2019" name="Int. J. Syst. Evol. Microbiol.">
        <title>The Global Catalogue of Microorganisms (GCM) 10K type strain sequencing project: providing services to taxonomists for standard genome sequencing and annotation.</title>
        <authorList>
            <consortium name="The Broad Institute Genomics Platform"/>
            <consortium name="The Broad Institute Genome Sequencing Center for Infectious Disease"/>
            <person name="Wu L."/>
            <person name="Ma J."/>
        </authorList>
    </citation>
    <scope>NUCLEOTIDE SEQUENCE [LARGE SCALE GENOMIC DNA]</scope>
    <source>
        <strain evidence="3">KCTC 23299</strain>
    </source>
</reference>
<accession>A0ABW6A789</accession>
<gene>
    <name evidence="2" type="ORF">ACFS6H_15485</name>
</gene>
<comment type="caution">
    <text evidence="2">The sequence shown here is derived from an EMBL/GenBank/DDBJ whole genome shotgun (WGS) entry which is preliminary data.</text>
</comment>
<evidence type="ECO:0000313" key="3">
    <source>
        <dbReference type="Proteomes" id="UP001597511"/>
    </source>
</evidence>
<sequence>MKYNFTLALLGVLSSVVVFAQNDAVDYTAYPERFEKLLTPAANNNLVNVVEHHDEADNHILFNAHFKNGKLHHSWYSQYANGVKCDSGYFKHGIPEGEWKHWDKAGNLRMVRTFSTTKYHRVTDEITKQIKHPTYTLSRMAKQNKNAAWQHLQTKETAIKSKDYKVKALYNVTADVGYASVYNECLYHGLYMNLNENGVVTDSGYYKDGLRDGLWLERDAVTQTINTGMYKHGKKTKEWKQYDARQRLTGITMYKEGEETYRKNFR</sequence>
<keyword evidence="3" id="KW-1185">Reference proteome</keyword>
<feature type="chain" id="PRO_5046441092" description="MORN repeat variant" evidence="1">
    <location>
        <begin position="21"/>
        <end position="266"/>
    </location>
</feature>
<dbReference type="RefSeq" id="WP_386100827.1">
    <property type="nucleotide sequence ID" value="NZ_JBHUOZ010000003.1"/>
</dbReference>
<dbReference type="EMBL" id="JBHUOZ010000003">
    <property type="protein sequence ID" value="MFD2921127.1"/>
    <property type="molecule type" value="Genomic_DNA"/>
</dbReference>
<evidence type="ECO:0000313" key="2">
    <source>
        <dbReference type="EMBL" id="MFD2921127.1"/>
    </source>
</evidence>
<dbReference type="Proteomes" id="UP001597511">
    <property type="component" value="Unassembled WGS sequence"/>
</dbReference>
<proteinExistence type="predicted"/>
<feature type="signal peptide" evidence="1">
    <location>
        <begin position="1"/>
        <end position="20"/>
    </location>
</feature>
<dbReference type="SUPFAM" id="SSF82185">
    <property type="entry name" value="Histone H3 K4-specific methyltransferase SET7/9 N-terminal domain"/>
    <property type="match status" value="2"/>
</dbReference>
<name>A0ABW6A789_9BACT</name>
<evidence type="ECO:0008006" key="4">
    <source>
        <dbReference type="Google" id="ProtNLM"/>
    </source>
</evidence>
<organism evidence="2 3">
    <name type="scientific">Terrimonas rubra</name>
    <dbReference type="NCBI Taxonomy" id="1035890"/>
    <lineage>
        <taxon>Bacteria</taxon>
        <taxon>Pseudomonadati</taxon>
        <taxon>Bacteroidota</taxon>
        <taxon>Chitinophagia</taxon>
        <taxon>Chitinophagales</taxon>
        <taxon>Chitinophagaceae</taxon>
        <taxon>Terrimonas</taxon>
    </lineage>
</organism>
<keyword evidence="1" id="KW-0732">Signal</keyword>